<dbReference type="InterPro" id="IPR024370">
    <property type="entry name" value="PBP_domain"/>
</dbReference>
<dbReference type="AlphaFoldDB" id="A0A0H3PEG8"/>
<dbReference type="EMBL" id="CP000538">
    <property type="protein sequence ID" value="EAQ73084.1"/>
    <property type="molecule type" value="Genomic_DNA"/>
</dbReference>
<dbReference type="PANTHER" id="PTHR30570:SF1">
    <property type="entry name" value="PHOSPHATE-BINDING PROTEIN PSTS"/>
    <property type="match status" value="1"/>
</dbReference>
<reference evidence="5" key="1">
    <citation type="submission" date="2006-12" db="EMBL/GenBank/DDBJ databases">
        <authorList>
            <person name="Fouts D.E."/>
            <person name="Nelson K.E."/>
            <person name="Sebastian Y."/>
        </authorList>
    </citation>
    <scope>NUCLEOTIDE SEQUENCE [LARGE SCALE GENOMIC DNA]</scope>
    <source>
        <strain evidence="5">81-176</strain>
    </source>
</reference>
<gene>
    <name evidence="4" type="ordered locus">CJJ81176_0642</name>
</gene>
<dbReference type="Proteomes" id="UP000000646">
    <property type="component" value="Chromosome"/>
</dbReference>
<protein>
    <submittedName>
        <fullName evidence="4">Phosphate ABC transporter, periplasmic phosphate-binding protein, putative</fullName>
    </submittedName>
</protein>
<dbReference type="KEGG" id="cjj:CJJ81176_0642"/>
<accession>A0A0H3PEG8</accession>
<dbReference type="PANTHER" id="PTHR30570">
    <property type="entry name" value="PERIPLASMIC PHOSPHATE BINDING COMPONENT OF PHOSPHATE ABC TRANSPORTER"/>
    <property type="match status" value="1"/>
</dbReference>
<evidence type="ECO:0000313" key="5">
    <source>
        <dbReference type="Proteomes" id="UP000000646"/>
    </source>
</evidence>
<sequence>MKKILSLSVTSLALCGALNAVDLKIAGSSTVYPFTSFVAEEYASIKNTKTPIVESLGTGGGFKVFCEGTTDISNASRPMKLSEFETCKKAGVTDIVGMMIGYDGIVLAQNKTNAPLNITKKELFLALAKEIPQNGKLIPNPYTNWNQINKNLPNRKISVYGPPSSSGTRDTIEELVMSDVSKKIPEYKGEYKTIRQDGAYIPSGENDNLIVSKLTIDKDAFGIFGYSFLVSNSDKINAANIDGVTPSEESIADEKYELARSLFIYINAKKNPKEAFDFAKIYMSDDLAKSGGELEKIGLVPLSDDKLKASQKHVEDRKILNDELVKAGKVF</sequence>
<dbReference type="SUPFAM" id="SSF53850">
    <property type="entry name" value="Periplasmic binding protein-like II"/>
    <property type="match status" value="1"/>
</dbReference>
<dbReference type="Gene3D" id="3.40.190.10">
    <property type="entry name" value="Periplasmic binding protein-like II"/>
    <property type="match status" value="2"/>
</dbReference>
<feature type="chain" id="PRO_5002617580" evidence="2">
    <location>
        <begin position="21"/>
        <end position="331"/>
    </location>
</feature>
<keyword evidence="1 2" id="KW-0732">Signal</keyword>
<evidence type="ECO:0000259" key="3">
    <source>
        <dbReference type="Pfam" id="PF12849"/>
    </source>
</evidence>
<dbReference type="HOGENOM" id="CLU_026228_0_0_7"/>
<dbReference type="InterPro" id="IPR050811">
    <property type="entry name" value="Phosphate_ABC_transporter"/>
</dbReference>
<feature type="signal peptide" evidence="2">
    <location>
        <begin position="1"/>
        <end position="20"/>
    </location>
</feature>
<evidence type="ECO:0000256" key="2">
    <source>
        <dbReference type="SAM" id="SignalP"/>
    </source>
</evidence>
<organism evidence="4 5">
    <name type="scientific">Campylobacter jejuni subsp. jejuni serotype O:23/36 (strain 81-176)</name>
    <dbReference type="NCBI Taxonomy" id="354242"/>
    <lineage>
        <taxon>Bacteria</taxon>
        <taxon>Pseudomonadati</taxon>
        <taxon>Campylobacterota</taxon>
        <taxon>Epsilonproteobacteria</taxon>
        <taxon>Campylobacterales</taxon>
        <taxon>Campylobacteraceae</taxon>
        <taxon>Campylobacter</taxon>
    </lineage>
</organism>
<dbReference type="RefSeq" id="WP_002868908.1">
    <property type="nucleotide sequence ID" value="NC_008787.1"/>
</dbReference>
<dbReference type="Pfam" id="PF12849">
    <property type="entry name" value="PBP_like_2"/>
    <property type="match status" value="1"/>
</dbReference>
<evidence type="ECO:0000256" key="1">
    <source>
        <dbReference type="ARBA" id="ARBA00022729"/>
    </source>
</evidence>
<feature type="domain" description="PBP" evidence="3">
    <location>
        <begin position="21"/>
        <end position="279"/>
    </location>
</feature>
<name>A0A0H3PEG8_CAMJJ</name>
<proteinExistence type="predicted"/>
<dbReference type="eggNOG" id="COG0226">
    <property type="taxonomic scope" value="Bacteria"/>
</dbReference>
<evidence type="ECO:0000313" key="4">
    <source>
        <dbReference type="EMBL" id="EAQ73084.1"/>
    </source>
</evidence>